<dbReference type="Pfam" id="PF05253">
    <property type="entry name" value="zf-U11-48K"/>
    <property type="match status" value="1"/>
</dbReference>
<dbReference type="VEuPathDB" id="VectorBase:AFUN019737"/>
<evidence type="ECO:0000256" key="1">
    <source>
        <dbReference type="ARBA" id="ARBA00022723"/>
    </source>
</evidence>
<dbReference type="VEuPathDB" id="VectorBase:AFUN2_011043"/>
<feature type="domain" description="CHHC U11-48K-type" evidence="5">
    <location>
        <begin position="36"/>
        <end position="63"/>
    </location>
</feature>
<accession>A0A4Y0BI85</accession>
<keyword evidence="1" id="KW-0479">Metal-binding</keyword>
<keyword evidence="3" id="KW-0862">Zinc</keyword>
<evidence type="ECO:0000313" key="6">
    <source>
        <dbReference type="EnsemblMetazoa" id="AFUN019737-PA"/>
    </source>
</evidence>
<feature type="domain" description="CHHC U11-48K-type" evidence="5">
    <location>
        <begin position="4"/>
        <end position="31"/>
    </location>
</feature>
<feature type="region of interest" description="Disordered" evidence="4">
    <location>
        <begin position="214"/>
        <end position="348"/>
    </location>
</feature>
<feature type="region of interest" description="Disordered" evidence="4">
    <location>
        <begin position="181"/>
        <end position="200"/>
    </location>
</feature>
<sequence length="348" mass="39858">MSDCRECPFDPLHKIAAKKFAQHLVKCKRQHPDVKLVTCHFDTSHLVKEEMLREHMKTCSGRKDLMQYKNTVNNMPVAGGFKLPDPAGDLIYNSAGPSKQKGTGGISLQDDSECWDDFAYKAYDPLENCKSKLQNGKAFIIPNANRFAGQMKDAAVLKDNQAAADPDGVLMEQVAEAERASSLKHRDSIPHKERQYDRTYGCGSSNQDCIVKQEPSDYESESAGYSSSSKQFKDRDFGASSSSRRYEVQREKQYCINPEERSYRNSDRSRSDSSSSSDRKSPVYNGYFDGHAYHGSYETSRSHQHRDRYEANRNRSYRGPNERHTDSDSSNRSYNYSKHKYKPYQRYM</sequence>
<evidence type="ECO:0000256" key="2">
    <source>
        <dbReference type="ARBA" id="ARBA00022771"/>
    </source>
</evidence>
<proteinExistence type="predicted"/>
<dbReference type="PROSITE" id="PS51800">
    <property type="entry name" value="ZF_CHHC_U11_48K"/>
    <property type="match status" value="2"/>
</dbReference>
<reference evidence="6" key="1">
    <citation type="submission" date="2020-05" db="UniProtKB">
        <authorList>
            <consortium name="EnsemblMetazoa"/>
        </authorList>
    </citation>
    <scope>IDENTIFICATION</scope>
    <source>
        <strain evidence="6">FUMOZ</strain>
    </source>
</reference>
<feature type="compositionally biased region" description="Basic and acidic residues" evidence="4">
    <location>
        <begin position="181"/>
        <end position="197"/>
    </location>
</feature>
<evidence type="ECO:0000256" key="3">
    <source>
        <dbReference type="ARBA" id="ARBA00022833"/>
    </source>
</evidence>
<dbReference type="STRING" id="62324.A0A4Y0BI85"/>
<feature type="compositionally biased region" description="Basic and acidic residues" evidence="4">
    <location>
        <begin position="320"/>
        <end position="329"/>
    </location>
</feature>
<protein>
    <recommendedName>
        <fullName evidence="5">CHHC U11-48K-type domain-containing protein</fullName>
    </recommendedName>
</protein>
<feature type="compositionally biased region" description="Basic residues" evidence="4">
    <location>
        <begin position="337"/>
        <end position="348"/>
    </location>
</feature>
<name>A0A4Y0BI85_ANOFN</name>
<organism evidence="6">
    <name type="scientific">Anopheles funestus</name>
    <name type="common">African malaria mosquito</name>
    <dbReference type="NCBI Taxonomy" id="62324"/>
    <lineage>
        <taxon>Eukaryota</taxon>
        <taxon>Metazoa</taxon>
        <taxon>Ecdysozoa</taxon>
        <taxon>Arthropoda</taxon>
        <taxon>Hexapoda</taxon>
        <taxon>Insecta</taxon>
        <taxon>Pterygota</taxon>
        <taxon>Neoptera</taxon>
        <taxon>Endopterygota</taxon>
        <taxon>Diptera</taxon>
        <taxon>Nematocera</taxon>
        <taxon>Culicoidea</taxon>
        <taxon>Culicidae</taxon>
        <taxon>Anophelinae</taxon>
        <taxon>Anopheles</taxon>
    </lineage>
</organism>
<evidence type="ECO:0000256" key="4">
    <source>
        <dbReference type="SAM" id="MobiDB-lite"/>
    </source>
</evidence>
<evidence type="ECO:0000259" key="5">
    <source>
        <dbReference type="PROSITE" id="PS51800"/>
    </source>
</evidence>
<feature type="compositionally biased region" description="Basic and acidic residues" evidence="4">
    <location>
        <begin position="244"/>
        <end position="281"/>
    </location>
</feature>
<dbReference type="SUPFAM" id="SSF57667">
    <property type="entry name" value="beta-beta-alpha zinc fingers"/>
    <property type="match status" value="1"/>
</dbReference>
<dbReference type="InterPro" id="IPR022776">
    <property type="entry name" value="TRM13/UPF0224_CHHC_Znf_dom"/>
</dbReference>
<dbReference type="InterPro" id="IPR036236">
    <property type="entry name" value="Znf_C2H2_sf"/>
</dbReference>
<keyword evidence="2" id="KW-0863">Zinc-finger</keyword>
<dbReference type="AlphaFoldDB" id="A0A4Y0BI85"/>
<dbReference type="GO" id="GO:0008270">
    <property type="term" value="F:zinc ion binding"/>
    <property type="evidence" value="ECO:0007669"/>
    <property type="project" value="UniProtKB-KW"/>
</dbReference>
<dbReference type="EnsemblMetazoa" id="AFUN019737-RA">
    <property type="protein sequence ID" value="AFUN019737-PA"/>
    <property type="gene ID" value="AFUN019737"/>
</dbReference>